<evidence type="ECO:0000313" key="3">
    <source>
        <dbReference type="EMBL" id="NJA88066.1"/>
    </source>
</evidence>
<dbReference type="InterPro" id="IPR043736">
    <property type="entry name" value="DUF5681"/>
</dbReference>
<feature type="region of interest" description="Disordered" evidence="1">
    <location>
        <begin position="1"/>
        <end position="25"/>
    </location>
</feature>
<reference evidence="4" key="1">
    <citation type="submission" date="2020-03" db="EMBL/GenBank/DDBJ databases">
        <title>Whole-genome sequence of the purple nonsulfur bacterium Rhodocyclus tenuis DSM112.</title>
        <authorList>
            <person name="Kyndt J.A."/>
            <person name="Meyer T.E."/>
        </authorList>
    </citation>
    <scope>NUCLEOTIDE SEQUENCE [LARGE SCALE GENOMIC DNA]</scope>
    <source>
        <strain evidence="4">DSM 112</strain>
    </source>
</reference>
<dbReference type="RefSeq" id="WP_167680716.1">
    <property type="nucleotide sequence ID" value="NZ_JAATWB010000001.1"/>
</dbReference>
<keyword evidence="4" id="KW-1185">Reference proteome</keyword>
<dbReference type="EMBL" id="JAATWB010000001">
    <property type="protein sequence ID" value="NJA88066.1"/>
    <property type="molecule type" value="Genomic_DNA"/>
</dbReference>
<comment type="caution">
    <text evidence="3">The sequence shown here is derived from an EMBL/GenBank/DDBJ whole genome shotgun (WGS) entry which is preliminary data.</text>
</comment>
<feature type="compositionally biased region" description="Basic and acidic residues" evidence="1">
    <location>
        <begin position="1"/>
        <end position="10"/>
    </location>
</feature>
<protein>
    <recommendedName>
        <fullName evidence="2">DUF5681 domain-containing protein</fullName>
    </recommendedName>
</protein>
<name>A0ABX0WGS4_9RHOO</name>
<evidence type="ECO:0000256" key="1">
    <source>
        <dbReference type="SAM" id="MobiDB-lite"/>
    </source>
</evidence>
<evidence type="ECO:0000259" key="2">
    <source>
        <dbReference type="Pfam" id="PF18932"/>
    </source>
</evidence>
<accession>A0ABX0WGS4</accession>
<organism evidence="3 4">
    <name type="scientific">Rhodocyclus gracilis</name>
    <dbReference type="NCBI Taxonomy" id="2929842"/>
    <lineage>
        <taxon>Bacteria</taxon>
        <taxon>Pseudomonadati</taxon>
        <taxon>Pseudomonadota</taxon>
        <taxon>Betaproteobacteria</taxon>
        <taxon>Rhodocyclales</taxon>
        <taxon>Rhodocyclaceae</taxon>
        <taxon>Rhodocyclus</taxon>
    </lineage>
</organism>
<proteinExistence type="predicted"/>
<sequence>MNTPKKDTKWKPGQSGNPKGKPKGVGEVQKLREAINLHVPGIIDQLVTAAQGGDVQAARLLLERVLPPLKAVEQASPLTLPDGSLTEQGRAVLAAVGAGELAPGQGAQLITAIGSLARVVEIDEIAARLAALEEKHHGDD</sequence>
<feature type="domain" description="DUF5681" evidence="2">
    <location>
        <begin position="6"/>
        <end position="66"/>
    </location>
</feature>
<gene>
    <name evidence="3" type="ORF">HCX48_02365</name>
</gene>
<evidence type="ECO:0000313" key="4">
    <source>
        <dbReference type="Proteomes" id="UP000720344"/>
    </source>
</evidence>
<dbReference type="Proteomes" id="UP000720344">
    <property type="component" value="Unassembled WGS sequence"/>
</dbReference>
<dbReference type="Pfam" id="PF18932">
    <property type="entry name" value="DUF5681"/>
    <property type="match status" value="1"/>
</dbReference>